<evidence type="ECO:0000256" key="1">
    <source>
        <dbReference type="SAM" id="Phobius"/>
    </source>
</evidence>
<protein>
    <recommendedName>
        <fullName evidence="2">Baseplate protein J-like barrel domain-containing protein</fullName>
    </recommendedName>
</protein>
<organism evidence="3">
    <name type="scientific">bioreactor metagenome</name>
    <dbReference type="NCBI Taxonomy" id="1076179"/>
    <lineage>
        <taxon>unclassified sequences</taxon>
        <taxon>metagenomes</taxon>
        <taxon>ecological metagenomes</taxon>
    </lineage>
</organism>
<dbReference type="Pfam" id="PF04865">
    <property type="entry name" value="Baseplate_J"/>
    <property type="match status" value="1"/>
</dbReference>
<keyword evidence="1" id="KW-1133">Transmembrane helix</keyword>
<sequence>MVSHSPQVIDQASAHGINCFASIPAAERSAWAKKRKYSFEAEHSAHRLEQSKPASKKPTPTEFAKKVVTWSAAILSGLAILALLVYLVPSVTVILTPQKSEKTIQMQIWGSQKFNSVNVNGNLPLLQKKVEVSSSKIVTSSGKVAIPNAFASAVVQFTNLTSQELKIPAGTMVSTGEEPIQRFTTQEEITLGTGADSTASVAVKASTPGSSANAPVGAIQLVDGSLGGWLEVTNPEAASGGLDSEAPSPSEEDYVAARTDLLKEIKLLAGAKFAEEADFFVIEDSITIGNVVEETRSIEVGQPGDQGTLTLRIEVTGLGYLQSDLQTLALQSLQASLGEKEVFYGATTTVSDPIDLHSDGEGGFRWSAEASSEVGPRIDPIQVAQTIAGLRYDEASRQIEAEFLLEKAPEYRSFVSPFQVPWAPFRINVEVQ</sequence>
<proteinExistence type="predicted"/>
<keyword evidence="1" id="KW-0472">Membrane</keyword>
<feature type="transmembrane region" description="Helical" evidence="1">
    <location>
        <begin position="67"/>
        <end position="88"/>
    </location>
</feature>
<comment type="caution">
    <text evidence="3">The sequence shown here is derived from an EMBL/GenBank/DDBJ whole genome shotgun (WGS) entry which is preliminary data.</text>
</comment>
<evidence type="ECO:0000259" key="2">
    <source>
        <dbReference type="Pfam" id="PF04865"/>
    </source>
</evidence>
<keyword evidence="1" id="KW-0812">Transmembrane</keyword>
<reference evidence="3" key="1">
    <citation type="submission" date="2019-08" db="EMBL/GenBank/DDBJ databases">
        <authorList>
            <person name="Kucharzyk K."/>
            <person name="Murdoch R.W."/>
            <person name="Higgins S."/>
            <person name="Loffler F."/>
        </authorList>
    </citation>
    <scope>NUCLEOTIDE SEQUENCE</scope>
</reference>
<name>A0A645BPY6_9ZZZZ</name>
<dbReference type="EMBL" id="VSSQ01019645">
    <property type="protein sequence ID" value="MPM63864.1"/>
    <property type="molecule type" value="Genomic_DNA"/>
</dbReference>
<evidence type="ECO:0000313" key="3">
    <source>
        <dbReference type="EMBL" id="MPM63864.1"/>
    </source>
</evidence>
<accession>A0A645BPY6</accession>
<dbReference type="InterPro" id="IPR006949">
    <property type="entry name" value="Barrel_Baseplate_J-like"/>
</dbReference>
<feature type="domain" description="Baseplate protein J-like barrel" evidence="2">
    <location>
        <begin position="155"/>
        <end position="241"/>
    </location>
</feature>
<gene>
    <name evidence="3" type="ORF">SDC9_110748</name>
</gene>
<dbReference type="AlphaFoldDB" id="A0A645BPY6"/>